<evidence type="ECO:0000256" key="5">
    <source>
        <dbReference type="ARBA" id="ARBA00032897"/>
    </source>
</evidence>
<sequence>MRSTELPPMMYIFAGNNGSGKSTIRNLLIDKLGIDINIDPDSIARRLNPQAPETKQFAAGKAAVRLVYECIEEEKSFSIETTFAGKNAIHQMTKAKERGFEVTMFYVGLGHVKQNIERVALRVRNGGHHIPTKDILKRDSTSKKNLLRNLPLVDNLLVIDNSKSDGELVLETSKGRITFVANDLPDWANPIKQKYNATT</sequence>
<keyword evidence="4" id="KW-0067">ATP-binding</keyword>
<evidence type="ECO:0000313" key="8">
    <source>
        <dbReference type="EMBL" id="UOQ91530.1"/>
    </source>
</evidence>
<dbReference type="InterPro" id="IPR027417">
    <property type="entry name" value="P-loop_NTPase"/>
</dbReference>
<comment type="similarity">
    <text evidence="1">Belongs to the zeta toxin family.</text>
</comment>
<protein>
    <recommendedName>
        <fullName evidence="5">UDP-N-acetylglucosamine kinase</fullName>
        <ecNumber evidence="2">2.7.1.176</ecNumber>
    </recommendedName>
    <alternativeName>
        <fullName evidence="5">UDP-N-acetylglucosamine kinase</fullName>
    </alternativeName>
</protein>
<evidence type="ECO:0000259" key="7">
    <source>
        <dbReference type="Pfam" id="PF06414"/>
    </source>
</evidence>
<name>A0ABY4GUG4_9BACI</name>
<gene>
    <name evidence="8" type="ORF">MUO14_13155</name>
</gene>
<dbReference type="RefSeq" id="WP_244751142.1">
    <property type="nucleotide sequence ID" value="NZ_CP095074.1"/>
</dbReference>
<accession>A0ABY4GUG4</accession>
<keyword evidence="9" id="KW-1185">Reference proteome</keyword>
<evidence type="ECO:0000256" key="1">
    <source>
        <dbReference type="ARBA" id="ARBA00009104"/>
    </source>
</evidence>
<evidence type="ECO:0000256" key="6">
    <source>
        <dbReference type="ARBA" id="ARBA00048178"/>
    </source>
</evidence>
<evidence type="ECO:0000313" key="9">
    <source>
        <dbReference type="Proteomes" id="UP000831880"/>
    </source>
</evidence>
<dbReference type="EC" id="2.7.1.176" evidence="2"/>
<organism evidence="8 9">
    <name type="scientific">Halobacillus shinanisalinarum</name>
    <dbReference type="NCBI Taxonomy" id="2932258"/>
    <lineage>
        <taxon>Bacteria</taxon>
        <taxon>Bacillati</taxon>
        <taxon>Bacillota</taxon>
        <taxon>Bacilli</taxon>
        <taxon>Bacillales</taxon>
        <taxon>Bacillaceae</taxon>
        <taxon>Halobacillus</taxon>
    </lineage>
</organism>
<dbReference type="PANTHER" id="PTHR39206">
    <property type="entry name" value="SLL8004 PROTEIN"/>
    <property type="match status" value="1"/>
</dbReference>
<evidence type="ECO:0000256" key="2">
    <source>
        <dbReference type="ARBA" id="ARBA00011963"/>
    </source>
</evidence>
<proteinExistence type="inferred from homology"/>
<dbReference type="InterPro" id="IPR010488">
    <property type="entry name" value="Zeta_toxin_domain"/>
</dbReference>
<dbReference type="PANTHER" id="PTHR39206:SF1">
    <property type="entry name" value="SLL8004 PROTEIN"/>
    <property type="match status" value="1"/>
</dbReference>
<evidence type="ECO:0000256" key="4">
    <source>
        <dbReference type="ARBA" id="ARBA00022840"/>
    </source>
</evidence>
<dbReference type="Gene3D" id="3.40.50.300">
    <property type="entry name" value="P-loop containing nucleotide triphosphate hydrolases"/>
    <property type="match status" value="1"/>
</dbReference>
<dbReference type="Pfam" id="PF06414">
    <property type="entry name" value="Zeta_toxin"/>
    <property type="match status" value="1"/>
</dbReference>
<dbReference type="SUPFAM" id="SSF52540">
    <property type="entry name" value="P-loop containing nucleoside triphosphate hydrolases"/>
    <property type="match status" value="1"/>
</dbReference>
<dbReference type="Proteomes" id="UP000831880">
    <property type="component" value="Chromosome"/>
</dbReference>
<feature type="domain" description="Zeta toxin" evidence="7">
    <location>
        <begin position="7"/>
        <end position="134"/>
    </location>
</feature>
<reference evidence="8 9" key="1">
    <citation type="submission" date="2022-04" db="EMBL/GenBank/DDBJ databases">
        <title>Halobacillus sp. isolated from saltern.</title>
        <authorList>
            <person name="Won M."/>
            <person name="Lee C.-M."/>
            <person name="Woen H.-Y."/>
            <person name="Kwon S.-W."/>
        </authorList>
    </citation>
    <scope>NUCLEOTIDE SEQUENCE [LARGE SCALE GENOMIC DNA]</scope>
    <source>
        <strain evidence="8 9">SSTM10-2</strain>
    </source>
</reference>
<keyword evidence="3" id="KW-0547">Nucleotide-binding</keyword>
<comment type="catalytic activity">
    <reaction evidence="6">
        <text>UDP-N-acetyl-alpha-D-glucosamine + ATP = UDP-N-acetyl-alpha-D-glucosamine 3'-phosphate + ADP + H(+)</text>
        <dbReference type="Rhea" id="RHEA:32671"/>
        <dbReference type="ChEBI" id="CHEBI:15378"/>
        <dbReference type="ChEBI" id="CHEBI:30616"/>
        <dbReference type="ChEBI" id="CHEBI:57705"/>
        <dbReference type="ChEBI" id="CHEBI:64353"/>
        <dbReference type="ChEBI" id="CHEBI:456216"/>
        <dbReference type="EC" id="2.7.1.176"/>
    </reaction>
</comment>
<evidence type="ECO:0000256" key="3">
    <source>
        <dbReference type="ARBA" id="ARBA00022741"/>
    </source>
</evidence>
<dbReference type="EMBL" id="CP095074">
    <property type="protein sequence ID" value="UOQ91530.1"/>
    <property type="molecule type" value="Genomic_DNA"/>
</dbReference>